<protein>
    <submittedName>
        <fullName evidence="1">Uncharacterized protein</fullName>
    </submittedName>
</protein>
<evidence type="ECO:0000313" key="1">
    <source>
        <dbReference type="EMBL" id="EZP25220.1"/>
    </source>
</evidence>
<gene>
    <name evidence="1" type="ORF">BW34_02673</name>
</gene>
<dbReference type="OrthoDB" id="7889077at2"/>
<reference evidence="1 2" key="1">
    <citation type="submission" date="2014-03" db="EMBL/GenBank/DDBJ databases">
        <title>Draft Genome Sequences of 13 Willow Endophytes.</title>
        <authorList>
            <person name="Gan H.Y."/>
            <person name="Gan H.M."/>
            <person name="Savka M.A."/>
            <person name="Hudson A.O."/>
        </authorList>
    </citation>
    <scope>NUCLEOTIDE SEQUENCE [LARGE SCALE GENOMIC DNA]</scope>
    <source>
        <strain evidence="1 2">RIT293</strain>
    </source>
</reference>
<dbReference type="EMBL" id="JFYO01000011">
    <property type="protein sequence ID" value="EZP25220.1"/>
    <property type="molecule type" value="Genomic_DNA"/>
</dbReference>
<accession>A0A031FNM9</accession>
<dbReference type="Proteomes" id="UP000024001">
    <property type="component" value="Unassembled WGS sequence"/>
</dbReference>
<proteinExistence type="predicted"/>
<organism evidence="1 2">
    <name type="scientific">Microbacterium oleivorans</name>
    <dbReference type="NCBI Taxonomy" id="273677"/>
    <lineage>
        <taxon>Bacteria</taxon>
        <taxon>Bacillati</taxon>
        <taxon>Actinomycetota</taxon>
        <taxon>Actinomycetes</taxon>
        <taxon>Micrococcales</taxon>
        <taxon>Microbacteriaceae</taxon>
        <taxon>Microbacterium</taxon>
    </lineage>
</organism>
<comment type="caution">
    <text evidence="1">The sequence shown here is derived from an EMBL/GenBank/DDBJ whole genome shotgun (WGS) entry which is preliminary data.</text>
</comment>
<dbReference type="AlphaFoldDB" id="A0A031FNM9"/>
<evidence type="ECO:0000313" key="2">
    <source>
        <dbReference type="Proteomes" id="UP000024001"/>
    </source>
</evidence>
<sequence>MHGDVINLGQAHRWRWRSGIPLARVATDGPTVADTAREVLVRAGWVPR</sequence>
<dbReference type="RefSeq" id="WP_157526392.1">
    <property type="nucleotide sequence ID" value="NZ_JFYO01000011.1"/>
</dbReference>
<keyword evidence="2" id="KW-1185">Reference proteome</keyword>
<name>A0A031FNM9_9MICO</name>